<dbReference type="RefSeq" id="WP_024119288.1">
    <property type="nucleotide sequence ID" value="NZ_AP019801.1"/>
</dbReference>
<feature type="binding site" evidence="4">
    <location>
        <position position="216"/>
    </location>
    <ligand>
        <name>substrate</name>
    </ligand>
</feature>
<protein>
    <recommendedName>
        <fullName evidence="2">Extracytoplasmic solute receptor protein</fullName>
    </recommendedName>
    <alternativeName>
        <fullName evidence="2">TRAP transporter</fullName>
    </alternativeName>
</protein>
<dbReference type="PIRSF" id="PIRSF039026">
    <property type="entry name" value="SiaP"/>
    <property type="match status" value="1"/>
</dbReference>
<feature type="binding site" evidence="3">
    <location>
        <position position="178"/>
    </location>
    <ligand>
        <name>substrate</name>
    </ligand>
</feature>
<dbReference type="Gene3D" id="3.40.190.170">
    <property type="entry name" value="Bacterial extracellular solute-binding protein, family 7"/>
    <property type="match status" value="1"/>
</dbReference>
<dbReference type="GO" id="GO:0046872">
    <property type="term" value="F:metal ion binding"/>
    <property type="evidence" value="ECO:0007669"/>
    <property type="project" value="UniProtKB-KW"/>
</dbReference>
<comment type="function">
    <text evidence="2">Part of the tripartite ATP-independent periplasmic (TRAP) transport system.</text>
</comment>
<proteinExistence type="inferred from homology"/>
<accession>A0A7R7TCZ5</accession>
<gene>
    <name evidence="5" type="ORF">TthHB5018_08020</name>
</gene>
<dbReference type="InterPro" id="IPR041721">
    <property type="entry name" value="TTHA0766"/>
</dbReference>
<dbReference type="InterPro" id="IPR026289">
    <property type="entry name" value="SBP_TakP-like"/>
</dbReference>
<evidence type="ECO:0000313" key="5">
    <source>
        <dbReference type="EMBL" id="BCP65868.1"/>
    </source>
</evidence>
<dbReference type="PANTHER" id="PTHR33376">
    <property type="match status" value="1"/>
</dbReference>
<dbReference type="GO" id="GO:0015727">
    <property type="term" value="P:lactate transport"/>
    <property type="evidence" value="ECO:0007669"/>
    <property type="project" value="InterPro"/>
</dbReference>
<keyword evidence="1" id="KW-0732">Signal</keyword>
<keyword evidence="2" id="KW-0574">Periplasm</keyword>
<dbReference type="GO" id="GO:0042597">
    <property type="term" value="C:periplasmic space"/>
    <property type="evidence" value="ECO:0007669"/>
    <property type="project" value="UniProtKB-SubCell"/>
</dbReference>
<dbReference type="InterPro" id="IPR018389">
    <property type="entry name" value="DctP_fam"/>
</dbReference>
<keyword evidence="2 4" id="KW-0479">Metal-binding</keyword>
<evidence type="ECO:0000256" key="2">
    <source>
        <dbReference type="PIRNR" id="PIRNR039026"/>
    </source>
</evidence>
<organism evidence="5 6">
    <name type="scientific">Thermus thermophilus</name>
    <dbReference type="NCBI Taxonomy" id="274"/>
    <lineage>
        <taxon>Bacteria</taxon>
        <taxon>Thermotogati</taxon>
        <taxon>Deinococcota</taxon>
        <taxon>Deinococci</taxon>
        <taxon>Thermales</taxon>
        <taxon>Thermaceae</taxon>
        <taxon>Thermus</taxon>
    </lineage>
</organism>
<reference evidence="6" key="1">
    <citation type="submission" date="2021-01" db="EMBL/GenBank/DDBJ databases">
        <title>Complete Genome Sequence of Thermus thermophilus Strain HB5018, Isolated from Mine Onsen Hot Spring.</title>
        <authorList>
            <person name="Miyazaki K."/>
            <person name="Moriya T."/>
            <person name="Nemoto N."/>
            <person name="Oshima T."/>
            <person name="Yura K."/>
            <person name="Bessho Y."/>
        </authorList>
    </citation>
    <scope>NUCLEOTIDE SEQUENCE [LARGE SCALE GENOMIC DNA]</scope>
    <source>
        <strain evidence="6">HB5018</strain>
    </source>
</reference>
<dbReference type="InterPro" id="IPR038404">
    <property type="entry name" value="TRAP_DctP_sf"/>
</dbReference>
<keyword evidence="2" id="KW-0813">Transport</keyword>
<dbReference type="PROSITE" id="PS51318">
    <property type="entry name" value="TAT"/>
    <property type="match status" value="1"/>
</dbReference>
<dbReference type="EMBL" id="AP024270">
    <property type="protein sequence ID" value="BCP65868.1"/>
    <property type="molecule type" value="Genomic_DNA"/>
</dbReference>
<name>A0A7R7TCZ5_THETH</name>
<evidence type="ECO:0000256" key="1">
    <source>
        <dbReference type="ARBA" id="ARBA00022729"/>
    </source>
</evidence>
<evidence type="ECO:0000256" key="3">
    <source>
        <dbReference type="PIRSR" id="PIRSR039026-1"/>
    </source>
</evidence>
<sequence length="361" mass="40733">MKRVSRRAFLRRLGVGVAATAAFSPLAVAQARRYRWRIQTAWDAGTVGYSLFQKFTERVKELTDGQLEVQPFPAGAVVGTFDMFDAVKTGVLDGMNPFTLYWAGRMPVTAFLSSYALGLDRPDQWETWFYSLGGLDIARKAFAEQGLFYVGPVQHDLNIIHSKKPIRRFEDFKGVKLRVPGGMIAEVFAAAGASTVLLPGGEVYPALERGVIDAADFVGPAVNYNLGFHQVAKYIIMGPPETPAIHQPVDLMDFTINLNRWRSLPKPLQERFIAAVHEYSWIHYAGIQKANLEAWPKYRQAGVEVIRLSNEDVRKFRRLAIPIWFKWAKMDKYSREAFASQLEYMKGIGYVTDEELKGLSL</sequence>
<feature type="binding site" evidence="3">
    <location>
        <position position="158"/>
    </location>
    <ligand>
        <name>substrate</name>
    </ligand>
</feature>
<dbReference type="AlphaFoldDB" id="A0A7R7TCZ5"/>
<evidence type="ECO:0000256" key="4">
    <source>
        <dbReference type="PIRSR" id="PIRSR039026-2"/>
    </source>
</evidence>
<comment type="subunit">
    <text evidence="2">Homodimer.</text>
</comment>
<comment type="similarity">
    <text evidence="2">Belongs to the bacterial solute-binding protein 7 family.</text>
</comment>
<dbReference type="Proteomes" id="UP000596099">
    <property type="component" value="Chromosome"/>
</dbReference>
<evidence type="ECO:0000313" key="6">
    <source>
        <dbReference type="Proteomes" id="UP000596099"/>
    </source>
</evidence>
<dbReference type="GO" id="GO:0031317">
    <property type="term" value="C:tripartite ATP-independent periplasmic transporter complex"/>
    <property type="evidence" value="ECO:0007669"/>
    <property type="project" value="InterPro"/>
</dbReference>
<comment type="subcellular location">
    <subcellularLocation>
        <location evidence="2">Periplasm</location>
    </subcellularLocation>
</comment>
<dbReference type="GO" id="GO:0055085">
    <property type="term" value="P:transmembrane transport"/>
    <property type="evidence" value="ECO:0007669"/>
    <property type="project" value="InterPro"/>
</dbReference>
<feature type="binding site" evidence="4">
    <location>
        <position position="217"/>
    </location>
    <ligand>
        <name>Na(+)</name>
        <dbReference type="ChEBI" id="CHEBI:29101"/>
    </ligand>
</feature>
<dbReference type="Pfam" id="PF03480">
    <property type="entry name" value="DctP"/>
    <property type="match status" value="1"/>
</dbReference>
<dbReference type="InterPro" id="IPR006311">
    <property type="entry name" value="TAT_signal"/>
</dbReference>
<dbReference type="PANTHER" id="PTHR33376:SF5">
    <property type="entry name" value="EXTRACYTOPLASMIC SOLUTE RECEPTOR PROTEIN"/>
    <property type="match status" value="1"/>
</dbReference>
<dbReference type="CDD" id="cd13681">
    <property type="entry name" value="PBP2_TRAP_lactate"/>
    <property type="match status" value="1"/>
</dbReference>
<dbReference type="NCBIfam" id="NF037995">
    <property type="entry name" value="TRAP_S1"/>
    <property type="match status" value="1"/>
</dbReference>
<dbReference type="FunFam" id="3.40.190.170:FF:000003">
    <property type="entry name" value="Lactate-binding periplasmic protein TTHA0766"/>
    <property type="match status" value="1"/>
</dbReference>
<feature type="binding site" evidence="4">
    <location>
        <position position="247"/>
    </location>
    <ligand>
        <name>substrate</name>
    </ligand>
</feature>